<organism evidence="2 3">
    <name type="scientific">Sorangium cellulosum</name>
    <name type="common">Polyangium cellulosum</name>
    <dbReference type="NCBI Taxonomy" id="56"/>
    <lineage>
        <taxon>Bacteria</taxon>
        <taxon>Pseudomonadati</taxon>
        <taxon>Myxococcota</taxon>
        <taxon>Polyangia</taxon>
        <taxon>Polyangiales</taxon>
        <taxon>Polyangiaceae</taxon>
        <taxon>Sorangium</taxon>
    </lineage>
</organism>
<proteinExistence type="predicted"/>
<comment type="caution">
    <text evidence="2">The sequence shown here is derived from an EMBL/GenBank/DDBJ whole genome shotgun (WGS) entry which is preliminary data.</text>
</comment>
<evidence type="ECO:0000313" key="3">
    <source>
        <dbReference type="Proteomes" id="UP000075260"/>
    </source>
</evidence>
<reference evidence="2 3" key="1">
    <citation type="submission" date="2014-02" db="EMBL/GenBank/DDBJ databases">
        <title>The small core and large imbalanced accessory genome model reveals a collaborative survival strategy of Sorangium cellulosum strains in nature.</title>
        <authorList>
            <person name="Han K."/>
            <person name="Peng R."/>
            <person name="Blom J."/>
            <person name="Li Y.-Z."/>
        </authorList>
    </citation>
    <scope>NUCLEOTIDE SEQUENCE [LARGE SCALE GENOMIC DNA]</scope>
    <source>
        <strain evidence="2 3">So0008-312</strain>
    </source>
</reference>
<protein>
    <submittedName>
        <fullName evidence="2">Uncharacterized protein</fullName>
    </submittedName>
</protein>
<dbReference type="AlphaFoldDB" id="A0A150Q8W6"/>
<dbReference type="RefSeq" id="WP_061611723.1">
    <property type="nucleotide sequence ID" value="NZ_JEMA01000915.1"/>
</dbReference>
<dbReference type="OrthoDB" id="5506075at2"/>
<name>A0A150Q8W6_SORCE</name>
<keyword evidence="1" id="KW-0812">Transmembrane</keyword>
<evidence type="ECO:0000313" key="2">
    <source>
        <dbReference type="EMBL" id="KYF64400.1"/>
    </source>
</evidence>
<feature type="transmembrane region" description="Helical" evidence="1">
    <location>
        <begin position="194"/>
        <end position="213"/>
    </location>
</feature>
<keyword evidence="1" id="KW-1133">Transmembrane helix</keyword>
<gene>
    <name evidence="2" type="ORF">BE15_23310</name>
</gene>
<dbReference type="EMBL" id="JEMA01000915">
    <property type="protein sequence ID" value="KYF64400.1"/>
    <property type="molecule type" value="Genomic_DNA"/>
</dbReference>
<evidence type="ECO:0000256" key="1">
    <source>
        <dbReference type="SAM" id="Phobius"/>
    </source>
</evidence>
<dbReference type="Proteomes" id="UP000075260">
    <property type="component" value="Unassembled WGS sequence"/>
</dbReference>
<accession>A0A150Q8W6</accession>
<keyword evidence="1" id="KW-0472">Membrane</keyword>
<sequence>MSSIAPEVHGVAPGVALRLSLPAGARDTPAEALPAIDVSAIAGAKVTLRRGVDADGLSLRAVCATAPSRRWVTGLEELVLDRATGLVRGALGVSIERWEAGPIRADSRLFEQAFEGAGKVGERAMAIRGRHVLGFAGSERDAALCSVVCLEPAQGAGARCGELLAASGVEGALVEAPEPGALVRTIFVAAEHPAAAAAAMGLLAGAGVAVLLARRPRPRPL</sequence>